<dbReference type="InParanoid" id="A0A1S0TMP5"/>
<dbReference type="KEGG" id="loa:LOAG_11610"/>
<protein>
    <submittedName>
        <fullName evidence="1">Uncharacterized protein</fullName>
    </submittedName>
</protein>
<dbReference type="CTD" id="9949068"/>
<evidence type="ECO:0000313" key="1">
    <source>
        <dbReference type="EMBL" id="EFO16893.2"/>
    </source>
</evidence>
<organism evidence="1">
    <name type="scientific">Loa loa</name>
    <name type="common">Eye worm</name>
    <name type="synonym">Filaria loa</name>
    <dbReference type="NCBI Taxonomy" id="7209"/>
    <lineage>
        <taxon>Eukaryota</taxon>
        <taxon>Metazoa</taxon>
        <taxon>Ecdysozoa</taxon>
        <taxon>Nematoda</taxon>
        <taxon>Chromadorea</taxon>
        <taxon>Rhabditida</taxon>
        <taxon>Spirurina</taxon>
        <taxon>Spiruromorpha</taxon>
        <taxon>Filarioidea</taxon>
        <taxon>Onchocercidae</taxon>
        <taxon>Loa</taxon>
    </lineage>
</organism>
<proteinExistence type="predicted"/>
<dbReference type="RefSeq" id="XP_020301470.1">
    <property type="nucleotide sequence ID" value="XM_020448381.1"/>
</dbReference>
<dbReference type="GeneID" id="9949068"/>
<reference evidence="1" key="1">
    <citation type="submission" date="2012-04" db="EMBL/GenBank/DDBJ databases">
        <title>The Genome Sequence of Loa loa.</title>
        <authorList>
            <consortium name="The Broad Institute Genome Sequencing Platform"/>
            <consortium name="Broad Institute Genome Sequencing Center for Infectious Disease"/>
            <person name="Nutman T.B."/>
            <person name="Fink D.L."/>
            <person name="Russ C."/>
            <person name="Young S."/>
            <person name="Zeng Q."/>
            <person name="Gargeya S."/>
            <person name="Alvarado L."/>
            <person name="Berlin A."/>
            <person name="Chapman S.B."/>
            <person name="Chen Z."/>
            <person name="Freedman E."/>
            <person name="Gellesch M."/>
            <person name="Goldberg J."/>
            <person name="Griggs A."/>
            <person name="Gujja S."/>
            <person name="Heilman E.R."/>
            <person name="Heiman D."/>
            <person name="Howarth C."/>
            <person name="Mehta T."/>
            <person name="Neiman D."/>
            <person name="Pearson M."/>
            <person name="Roberts A."/>
            <person name="Saif S."/>
            <person name="Shea T."/>
            <person name="Shenoy N."/>
            <person name="Sisk P."/>
            <person name="Stolte C."/>
            <person name="Sykes S."/>
            <person name="White J."/>
            <person name="Yandava C."/>
            <person name="Haas B."/>
            <person name="Henn M.R."/>
            <person name="Nusbaum C."/>
            <person name="Birren B."/>
        </authorList>
    </citation>
    <scope>NUCLEOTIDE SEQUENCE [LARGE SCALE GENOMIC DNA]</scope>
</reference>
<dbReference type="OrthoDB" id="5815539at2759"/>
<dbReference type="AlphaFoldDB" id="A0A1S0TMP5"/>
<accession>A0A1S0TMP5</accession>
<dbReference type="OMA" id="AHYLMRQ"/>
<dbReference type="EMBL" id="JH712288">
    <property type="protein sequence ID" value="EFO16893.2"/>
    <property type="molecule type" value="Genomic_DNA"/>
</dbReference>
<gene>
    <name evidence="1" type="ORF">LOAG_11610</name>
</gene>
<sequence length="231" mass="26120">MSSAFRAIFNVFGIGYYRSICRCLRYKSLFKLHNTANSAECLIDTRGSGFSLKTASVVGLLFGSFHLSLMRSSDEHQNSDIICNEGSKVEKNYQHSYQHSEAVGWFSEMQSDHKESYVARVLKRTLEQSLMSLIKSATAKVRFALDNCNSGCQLSHCTATNRTEDVAEQREGRNITLDDLVKNAIARKEINKIIRVIDIGRGEKEIQDHPLLPIAEATAHYLMRQMDYVEA</sequence>
<name>A0A1S0TMP5_LOALO</name>